<dbReference type="InterPro" id="IPR029058">
    <property type="entry name" value="AB_hydrolase_fold"/>
</dbReference>
<name>A0A8J8B6C8_9RHOB</name>
<dbReference type="InterPro" id="IPR000073">
    <property type="entry name" value="AB_hydrolase_1"/>
</dbReference>
<accession>A0A8J8B6C8</accession>
<dbReference type="CDD" id="cd00383">
    <property type="entry name" value="trans_reg_C"/>
    <property type="match status" value="1"/>
</dbReference>
<feature type="DNA-binding region" description="OmpR/PhoB-type" evidence="3">
    <location>
        <begin position="1"/>
        <end position="98"/>
    </location>
</feature>
<dbReference type="Gene3D" id="1.10.10.10">
    <property type="entry name" value="Winged helix-like DNA-binding domain superfamily/Winged helix DNA-binding domain"/>
    <property type="match status" value="1"/>
</dbReference>
<dbReference type="Proteomes" id="UP000681356">
    <property type="component" value="Unassembled WGS sequence"/>
</dbReference>
<dbReference type="Pfam" id="PF00486">
    <property type="entry name" value="Trans_reg_C"/>
    <property type="match status" value="1"/>
</dbReference>
<dbReference type="SMART" id="SM00862">
    <property type="entry name" value="Trans_reg_C"/>
    <property type="match status" value="1"/>
</dbReference>
<dbReference type="PANTHER" id="PTHR43798:SF31">
    <property type="entry name" value="AB HYDROLASE SUPERFAMILY PROTEIN YCLE"/>
    <property type="match status" value="1"/>
</dbReference>
<gene>
    <name evidence="5" type="ORF">KB874_03460</name>
</gene>
<feature type="domain" description="OmpR/PhoB-type" evidence="4">
    <location>
        <begin position="1"/>
        <end position="98"/>
    </location>
</feature>
<dbReference type="InterPro" id="IPR050266">
    <property type="entry name" value="AB_hydrolase_sf"/>
</dbReference>
<organism evidence="5 6">
    <name type="scientific">Thetidibacter halocola</name>
    <dbReference type="NCBI Taxonomy" id="2827239"/>
    <lineage>
        <taxon>Bacteria</taxon>
        <taxon>Pseudomonadati</taxon>
        <taxon>Pseudomonadota</taxon>
        <taxon>Alphaproteobacteria</taxon>
        <taxon>Rhodobacterales</taxon>
        <taxon>Roseobacteraceae</taxon>
        <taxon>Thetidibacter</taxon>
    </lineage>
</organism>
<comment type="caution">
    <text evidence="5">The sequence shown here is derived from an EMBL/GenBank/DDBJ whole genome shotgun (WGS) entry which is preliminary data.</text>
</comment>
<evidence type="ECO:0000256" key="2">
    <source>
        <dbReference type="ARBA" id="ARBA00023125"/>
    </source>
</evidence>
<dbReference type="EMBL" id="JAGTUU010000001">
    <property type="protein sequence ID" value="MBS0123182.1"/>
    <property type="molecule type" value="Genomic_DNA"/>
</dbReference>
<dbReference type="PRINTS" id="PR00111">
    <property type="entry name" value="ABHYDROLASE"/>
</dbReference>
<dbReference type="InterPro" id="IPR016032">
    <property type="entry name" value="Sig_transdc_resp-reg_C-effctor"/>
</dbReference>
<dbReference type="RefSeq" id="WP_212535137.1">
    <property type="nucleotide sequence ID" value="NZ_JAGTUU010000001.1"/>
</dbReference>
<dbReference type="InterPro" id="IPR001867">
    <property type="entry name" value="OmpR/PhoB-type_DNA-bd"/>
</dbReference>
<dbReference type="PROSITE" id="PS51755">
    <property type="entry name" value="OMPR_PHOB"/>
    <property type="match status" value="1"/>
</dbReference>
<dbReference type="InterPro" id="IPR036388">
    <property type="entry name" value="WH-like_DNA-bd_sf"/>
</dbReference>
<dbReference type="GO" id="GO:0003677">
    <property type="term" value="F:DNA binding"/>
    <property type="evidence" value="ECO:0007669"/>
    <property type="project" value="UniProtKB-UniRule"/>
</dbReference>
<evidence type="ECO:0000256" key="1">
    <source>
        <dbReference type="ARBA" id="ARBA00022801"/>
    </source>
</evidence>
<dbReference type="PANTHER" id="PTHR43798">
    <property type="entry name" value="MONOACYLGLYCEROL LIPASE"/>
    <property type="match status" value="1"/>
</dbReference>
<keyword evidence="6" id="KW-1185">Reference proteome</keyword>
<dbReference type="Pfam" id="PF00561">
    <property type="entry name" value="Abhydrolase_1"/>
    <property type="match status" value="1"/>
</dbReference>
<protein>
    <submittedName>
        <fullName evidence="5">Alpha/beta fold hydrolase</fullName>
    </submittedName>
</protein>
<proteinExistence type="predicted"/>
<keyword evidence="2 3" id="KW-0238">DNA-binding</keyword>
<dbReference type="GO" id="GO:0016020">
    <property type="term" value="C:membrane"/>
    <property type="evidence" value="ECO:0007669"/>
    <property type="project" value="TreeGrafter"/>
</dbReference>
<evidence type="ECO:0000313" key="6">
    <source>
        <dbReference type="Proteomes" id="UP000681356"/>
    </source>
</evidence>
<dbReference type="GO" id="GO:0006355">
    <property type="term" value="P:regulation of DNA-templated transcription"/>
    <property type="evidence" value="ECO:0007669"/>
    <property type="project" value="InterPro"/>
</dbReference>
<dbReference type="SUPFAM" id="SSF46894">
    <property type="entry name" value="C-terminal effector domain of the bipartite response regulators"/>
    <property type="match status" value="1"/>
</dbReference>
<evidence type="ECO:0000313" key="5">
    <source>
        <dbReference type="EMBL" id="MBS0123182.1"/>
    </source>
</evidence>
<dbReference type="GO" id="GO:0000160">
    <property type="term" value="P:phosphorelay signal transduction system"/>
    <property type="evidence" value="ECO:0007669"/>
    <property type="project" value="InterPro"/>
</dbReference>
<evidence type="ECO:0000256" key="3">
    <source>
        <dbReference type="PROSITE-ProRule" id="PRU01091"/>
    </source>
</evidence>
<dbReference type="Gene3D" id="3.40.50.1820">
    <property type="entry name" value="alpha/beta hydrolase"/>
    <property type="match status" value="1"/>
</dbReference>
<dbReference type="GO" id="GO:0016787">
    <property type="term" value="F:hydrolase activity"/>
    <property type="evidence" value="ECO:0007669"/>
    <property type="project" value="UniProtKB-KW"/>
</dbReference>
<sequence>MRHAFADCILDTETLTLHRKGQAVSVEPQVFDLIRLLVENAERVVTRDEIIETVWKGRIVSESAFSARIAAARKAVGDDGKAQTVIRTVARRGLQMVAPVTPGTSAASPPLVPNRTATPRLRYTHSDSGEALAWAANGDGPPVVYCGYSQTDVELDWHCAAFRPLFDALGTRHRLLRYDPIGTGRSDLSLKDVDFGREAEDLRAVADAAGLDRFALFSQSGGCLTAIRFAAQYPDRVTRLVINGGYAQGRSRREDSHGTETIRGLIADGWNKPESSFALAFSLLYLPEGPLQMAEEMVALMRRACPTENMLRFRDAVNDADVTDVLPRIACPTLILHSRHDTVHPLAQAQKLAMGIPGAELAILETANHVPLPGNPVWEDFLALLLDFLPE</sequence>
<dbReference type="SUPFAM" id="SSF53474">
    <property type="entry name" value="alpha/beta-Hydrolases"/>
    <property type="match status" value="1"/>
</dbReference>
<keyword evidence="1 5" id="KW-0378">Hydrolase</keyword>
<dbReference type="AlphaFoldDB" id="A0A8J8B6C8"/>
<evidence type="ECO:0000259" key="4">
    <source>
        <dbReference type="PROSITE" id="PS51755"/>
    </source>
</evidence>
<reference evidence="5" key="1">
    <citation type="submission" date="2021-04" db="EMBL/GenBank/DDBJ databases">
        <authorList>
            <person name="Yoon J."/>
        </authorList>
    </citation>
    <scope>NUCLEOTIDE SEQUENCE</scope>
    <source>
        <strain evidence="5">KMU-90</strain>
    </source>
</reference>